<sequence length="250" mass="27365">MNKIVIDGLTFRYGSRDRGQSAPVLKDASFSVEDGESVGIIGANGAGKSTLLKILVGLLPGYGGTVQVCGMDVTKENLSSIRRKAGYVFQDSDSQLFMNTVYEDVAFAPRNYGMSETEVEERTLGALRQTGIEELKDRHIYRLSGGQKKLAAIASVLSMGAELLLMDEPSAALDPGNRRNLIHILNRLPGTRLTASHDLDFIYDTCKRTVLLTEGAVIRDGKTEEILRDEELLVAHGLELPLSFRFMKGV</sequence>
<evidence type="ECO:0000256" key="4">
    <source>
        <dbReference type="ARBA" id="ARBA00022475"/>
    </source>
</evidence>
<evidence type="ECO:0000256" key="7">
    <source>
        <dbReference type="ARBA" id="ARBA00022967"/>
    </source>
</evidence>
<dbReference type="SMART" id="SM00382">
    <property type="entry name" value="AAA"/>
    <property type="match status" value="1"/>
</dbReference>
<accession>A0A4R4FGG5</accession>
<dbReference type="RefSeq" id="WP_132275856.1">
    <property type="nucleotide sequence ID" value="NZ_JAOBST010000005.1"/>
</dbReference>
<keyword evidence="5" id="KW-0547">Nucleotide-binding</keyword>
<dbReference type="Gene3D" id="3.40.50.300">
    <property type="entry name" value="P-loop containing nucleotide triphosphate hydrolases"/>
    <property type="match status" value="1"/>
</dbReference>
<comment type="similarity">
    <text evidence="2">Belongs to the ABC transporter superfamily.</text>
</comment>
<keyword evidence="8" id="KW-0472">Membrane</keyword>
<dbReference type="GO" id="GO:0042626">
    <property type="term" value="F:ATPase-coupled transmembrane transporter activity"/>
    <property type="evidence" value="ECO:0007669"/>
    <property type="project" value="TreeGrafter"/>
</dbReference>
<evidence type="ECO:0000313" key="10">
    <source>
        <dbReference type="EMBL" id="TDA22705.1"/>
    </source>
</evidence>
<comment type="subcellular location">
    <subcellularLocation>
        <location evidence="1">Cell membrane</location>
        <topology evidence="1">Peripheral membrane protein</topology>
    </subcellularLocation>
</comment>
<evidence type="ECO:0000256" key="5">
    <source>
        <dbReference type="ARBA" id="ARBA00022741"/>
    </source>
</evidence>
<keyword evidence="7" id="KW-1278">Translocase</keyword>
<dbReference type="PANTHER" id="PTHR43553">
    <property type="entry name" value="HEAVY METAL TRANSPORTER"/>
    <property type="match status" value="1"/>
</dbReference>
<dbReference type="InterPro" id="IPR017871">
    <property type="entry name" value="ABC_transporter-like_CS"/>
</dbReference>
<dbReference type="Proteomes" id="UP000295710">
    <property type="component" value="Unassembled WGS sequence"/>
</dbReference>
<dbReference type="InterPro" id="IPR003593">
    <property type="entry name" value="AAA+_ATPase"/>
</dbReference>
<keyword evidence="3" id="KW-0813">Transport</keyword>
<dbReference type="GO" id="GO:0043190">
    <property type="term" value="C:ATP-binding cassette (ABC) transporter complex"/>
    <property type="evidence" value="ECO:0007669"/>
    <property type="project" value="TreeGrafter"/>
</dbReference>
<dbReference type="InterPro" id="IPR050095">
    <property type="entry name" value="ECF_ABC_transporter_ATP-bd"/>
</dbReference>
<evidence type="ECO:0000313" key="11">
    <source>
        <dbReference type="Proteomes" id="UP000295710"/>
    </source>
</evidence>
<dbReference type="EMBL" id="SMMX01000003">
    <property type="protein sequence ID" value="TDA22705.1"/>
    <property type="molecule type" value="Genomic_DNA"/>
</dbReference>
<dbReference type="FunFam" id="3.40.50.300:FF:000224">
    <property type="entry name" value="Energy-coupling factor transporter ATP-binding protein EcfA"/>
    <property type="match status" value="1"/>
</dbReference>
<keyword evidence="11" id="KW-1185">Reference proteome</keyword>
<reference evidence="10 11" key="1">
    <citation type="journal article" date="2016" name="Nat. Microbiol.">
        <title>The Mouse Intestinal Bacterial Collection (miBC) provides host-specific insight into cultured diversity and functional potential of the gut microbiota.</title>
        <authorList>
            <person name="Lagkouvardos I."/>
            <person name="Pukall R."/>
            <person name="Abt B."/>
            <person name="Foesel B.U."/>
            <person name="Meier-Kolthoff J.P."/>
            <person name="Kumar N."/>
            <person name="Bresciani A."/>
            <person name="Martinez I."/>
            <person name="Just S."/>
            <person name="Ziegler C."/>
            <person name="Brugiroux S."/>
            <person name="Garzetti D."/>
            <person name="Wenning M."/>
            <person name="Bui T.P."/>
            <person name="Wang J."/>
            <person name="Hugenholtz F."/>
            <person name="Plugge C.M."/>
            <person name="Peterson D.A."/>
            <person name="Hornef M.W."/>
            <person name="Baines J.F."/>
            <person name="Smidt H."/>
            <person name="Walter J."/>
            <person name="Kristiansen K."/>
            <person name="Nielsen H.B."/>
            <person name="Haller D."/>
            <person name="Overmann J."/>
            <person name="Stecher B."/>
            <person name="Clavel T."/>
        </authorList>
    </citation>
    <scope>NUCLEOTIDE SEQUENCE [LARGE SCALE GENOMIC DNA]</scope>
    <source>
        <strain evidence="10 11">DSM 28560</strain>
    </source>
</reference>
<dbReference type="AlphaFoldDB" id="A0A4R4FGG5"/>
<dbReference type="SUPFAM" id="SSF52540">
    <property type="entry name" value="P-loop containing nucleoside triphosphate hydrolases"/>
    <property type="match status" value="1"/>
</dbReference>
<dbReference type="CDD" id="cd03225">
    <property type="entry name" value="ABC_cobalt_CbiO_domain1"/>
    <property type="match status" value="1"/>
</dbReference>
<evidence type="ECO:0000256" key="6">
    <source>
        <dbReference type="ARBA" id="ARBA00022840"/>
    </source>
</evidence>
<gene>
    <name evidence="10" type="ORF">E1963_04760</name>
</gene>
<evidence type="ECO:0000256" key="3">
    <source>
        <dbReference type="ARBA" id="ARBA00022448"/>
    </source>
</evidence>
<dbReference type="PANTHER" id="PTHR43553:SF24">
    <property type="entry name" value="ENERGY-COUPLING FACTOR TRANSPORTER ATP-BINDING PROTEIN ECFA1"/>
    <property type="match status" value="1"/>
</dbReference>
<dbReference type="GO" id="GO:0016887">
    <property type="term" value="F:ATP hydrolysis activity"/>
    <property type="evidence" value="ECO:0007669"/>
    <property type="project" value="InterPro"/>
</dbReference>
<feature type="domain" description="ABC transporter" evidence="9">
    <location>
        <begin position="4"/>
        <end position="239"/>
    </location>
</feature>
<dbReference type="InterPro" id="IPR027417">
    <property type="entry name" value="P-loop_NTPase"/>
</dbReference>
<dbReference type="GO" id="GO:0005524">
    <property type="term" value="F:ATP binding"/>
    <property type="evidence" value="ECO:0007669"/>
    <property type="project" value="UniProtKB-KW"/>
</dbReference>
<keyword evidence="6 10" id="KW-0067">ATP-binding</keyword>
<evidence type="ECO:0000259" key="9">
    <source>
        <dbReference type="PROSITE" id="PS50893"/>
    </source>
</evidence>
<keyword evidence="4" id="KW-1003">Cell membrane</keyword>
<dbReference type="Pfam" id="PF00005">
    <property type="entry name" value="ABC_tran"/>
    <property type="match status" value="1"/>
</dbReference>
<evidence type="ECO:0000256" key="8">
    <source>
        <dbReference type="ARBA" id="ARBA00023136"/>
    </source>
</evidence>
<dbReference type="PROSITE" id="PS00211">
    <property type="entry name" value="ABC_TRANSPORTER_1"/>
    <property type="match status" value="1"/>
</dbReference>
<evidence type="ECO:0000256" key="1">
    <source>
        <dbReference type="ARBA" id="ARBA00004202"/>
    </source>
</evidence>
<dbReference type="InterPro" id="IPR015856">
    <property type="entry name" value="ABC_transpr_CbiO/EcfA_su"/>
</dbReference>
<organism evidence="10 11">
    <name type="scientific">Extibacter muris</name>
    <dbReference type="NCBI Taxonomy" id="1796622"/>
    <lineage>
        <taxon>Bacteria</taxon>
        <taxon>Bacillati</taxon>
        <taxon>Bacillota</taxon>
        <taxon>Clostridia</taxon>
        <taxon>Lachnospirales</taxon>
        <taxon>Lachnospiraceae</taxon>
        <taxon>Extibacter</taxon>
    </lineage>
</organism>
<proteinExistence type="inferred from homology"/>
<comment type="caution">
    <text evidence="10">The sequence shown here is derived from an EMBL/GenBank/DDBJ whole genome shotgun (WGS) entry which is preliminary data.</text>
</comment>
<protein>
    <submittedName>
        <fullName evidence="10">ABC transporter ATP-binding protein</fullName>
    </submittedName>
</protein>
<dbReference type="InterPro" id="IPR003439">
    <property type="entry name" value="ABC_transporter-like_ATP-bd"/>
</dbReference>
<name>A0A4R4FGG5_9FIRM</name>
<dbReference type="PROSITE" id="PS50893">
    <property type="entry name" value="ABC_TRANSPORTER_2"/>
    <property type="match status" value="1"/>
</dbReference>
<evidence type="ECO:0000256" key="2">
    <source>
        <dbReference type="ARBA" id="ARBA00005417"/>
    </source>
</evidence>